<keyword evidence="1" id="KW-0732">Signal</keyword>
<proteinExistence type="predicted"/>
<evidence type="ECO:0000256" key="1">
    <source>
        <dbReference type="SAM" id="SignalP"/>
    </source>
</evidence>
<dbReference type="Proteomes" id="UP000318055">
    <property type="component" value="Chromosome"/>
</dbReference>
<sequence length="313" mass="33575">MVGFRVLAGALLSALLWINDAAAQDYGAAVYNAVQAAADQECLAGKLGAADFTAGDAGTPAKTAVIKYWSAARSADNVRIADLFQSNGKAVWIGNGVAVLARSGTVTDPFARAAGAALVEDPVALIHAKRGQTARGLWQVRDQSGASIGHYLVDFRRGSDWRPQRMELLPPGAPVPDVKPYCYMPGDIEASKDFITDAEISKMKKRATLVATCMSGSDCGRKWARAQAWVTENSFYPLVRTTDDVLLTTSPGDGSLWVAYVVALDPPATDGRQNIRLRAWCRNFLCVPSIGTVRRNFASALEGAEEPQTENRP</sequence>
<feature type="chain" id="PRO_5021877770" evidence="1">
    <location>
        <begin position="24"/>
        <end position="313"/>
    </location>
</feature>
<dbReference type="OrthoDB" id="7605399at2"/>
<dbReference type="EMBL" id="CP042239">
    <property type="protein sequence ID" value="QDX25401.1"/>
    <property type="molecule type" value="Genomic_DNA"/>
</dbReference>
<evidence type="ECO:0000313" key="3">
    <source>
        <dbReference type="Proteomes" id="UP000318055"/>
    </source>
</evidence>
<feature type="signal peptide" evidence="1">
    <location>
        <begin position="1"/>
        <end position="23"/>
    </location>
</feature>
<gene>
    <name evidence="2" type="ORF">FPZ54_04750</name>
</gene>
<protein>
    <submittedName>
        <fullName evidence="2">Uncharacterized protein</fullName>
    </submittedName>
</protein>
<evidence type="ECO:0000313" key="2">
    <source>
        <dbReference type="EMBL" id="QDX25401.1"/>
    </source>
</evidence>
<organism evidence="2 3">
    <name type="scientific">Sphingomonas suaedae</name>
    <dbReference type="NCBI Taxonomy" id="2599297"/>
    <lineage>
        <taxon>Bacteria</taxon>
        <taxon>Pseudomonadati</taxon>
        <taxon>Pseudomonadota</taxon>
        <taxon>Alphaproteobacteria</taxon>
        <taxon>Sphingomonadales</taxon>
        <taxon>Sphingomonadaceae</taxon>
        <taxon>Sphingomonas</taxon>
    </lineage>
</organism>
<name>A0A518RDE3_9SPHN</name>
<dbReference type="AlphaFoldDB" id="A0A518RDE3"/>
<accession>A0A518RDE3</accession>
<keyword evidence="3" id="KW-1185">Reference proteome</keyword>
<reference evidence="2 3" key="1">
    <citation type="submission" date="2019-07" db="EMBL/GenBank/DDBJ databases">
        <title>Sphingomonas alkalisoli sp. nov., isolated from rhizosphere soil of Suaedae salsa.</title>
        <authorList>
            <person name="Zhang H."/>
            <person name="Xu L."/>
            <person name="Zhang J.-X."/>
            <person name="Sun J.-Q."/>
        </authorList>
    </citation>
    <scope>NUCLEOTIDE SEQUENCE [LARGE SCALE GENOMIC DNA]</scope>
    <source>
        <strain evidence="2 3">XS-10</strain>
    </source>
</reference>
<dbReference type="KEGG" id="ssua:FPZ54_04750"/>